<evidence type="ECO:0000313" key="4">
    <source>
        <dbReference type="Proteomes" id="UP000198862"/>
    </source>
</evidence>
<dbReference type="InterPro" id="IPR008900">
    <property type="entry name" value="Zot_N"/>
</dbReference>
<feature type="domain" description="Zona occludens toxin N-terminal" evidence="2">
    <location>
        <begin position="4"/>
        <end position="213"/>
    </location>
</feature>
<dbReference type="Pfam" id="PF05707">
    <property type="entry name" value="Zot"/>
    <property type="match status" value="1"/>
</dbReference>
<evidence type="ECO:0000313" key="3">
    <source>
        <dbReference type="EMBL" id="SFB90519.1"/>
    </source>
</evidence>
<dbReference type="Gene3D" id="3.40.50.300">
    <property type="entry name" value="P-loop containing nucleotide triphosphate hydrolases"/>
    <property type="match status" value="1"/>
</dbReference>
<accession>A0A1I1ETP2</accession>
<protein>
    <submittedName>
        <fullName evidence="3">Zona occludens toxin</fullName>
    </submittedName>
</protein>
<dbReference type="InterPro" id="IPR027417">
    <property type="entry name" value="P-loop_NTPase"/>
</dbReference>
<dbReference type="OrthoDB" id="6280543at2"/>
<dbReference type="STRING" id="1123010.SAMN02745724_00440"/>
<name>A0A1I1ETP2_9GAMM</name>
<keyword evidence="4" id="KW-1185">Reference proteome</keyword>
<dbReference type="RefSeq" id="WP_091979438.1">
    <property type="nucleotide sequence ID" value="NZ_FOLO01000002.1"/>
</dbReference>
<evidence type="ECO:0000256" key="1">
    <source>
        <dbReference type="SAM" id="MobiDB-lite"/>
    </source>
</evidence>
<gene>
    <name evidence="3" type="ORF">SAMN02745724_00440</name>
</gene>
<dbReference type="AlphaFoldDB" id="A0A1I1ETP2"/>
<proteinExistence type="predicted"/>
<reference evidence="3 4" key="1">
    <citation type="submission" date="2016-10" db="EMBL/GenBank/DDBJ databases">
        <authorList>
            <person name="de Groot N.N."/>
        </authorList>
    </citation>
    <scope>NUCLEOTIDE SEQUENCE [LARGE SCALE GENOMIC DNA]</scope>
    <source>
        <strain evidence="3 4">DSM 6059</strain>
    </source>
</reference>
<evidence type="ECO:0000259" key="2">
    <source>
        <dbReference type="Pfam" id="PF05707"/>
    </source>
</evidence>
<dbReference type="Proteomes" id="UP000198862">
    <property type="component" value="Unassembled WGS sequence"/>
</dbReference>
<organism evidence="3 4">
    <name type="scientific">Pseudoalteromonas denitrificans DSM 6059</name>
    <dbReference type="NCBI Taxonomy" id="1123010"/>
    <lineage>
        <taxon>Bacteria</taxon>
        <taxon>Pseudomonadati</taxon>
        <taxon>Pseudomonadota</taxon>
        <taxon>Gammaproteobacteria</taxon>
        <taxon>Alteromonadales</taxon>
        <taxon>Pseudoalteromonadaceae</taxon>
        <taxon>Pseudoalteromonas</taxon>
    </lineage>
</organism>
<feature type="region of interest" description="Disordered" evidence="1">
    <location>
        <begin position="266"/>
        <end position="286"/>
    </location>
</feature>
<dbReference type="EMBL" id="FOLO01000002">
    <property type="protein sequence ID" value="SFB90519.1"/>
    <property type="molecule type" value="Genomic_DNA"/>
</dbReference>
<sequence length="408" mass="46214">MGMKIHHGPDGTYKTSGAIKDDILPVIKSGRTLVTNIRGFSREKALKVLGKKFVHKDFKVIFVDTEQQPGRDKLARFFHWAPKGAFFVIDEVQRIFKPKWNAKDIQELNYIGGPEQAAIDDRPEDMDTAWDMQRHYNWDFVFTTTSITKVRAEMKDMAKVAIRHYNLGIWRFYKTVEHATDSRGTSKSSQGTVKFFNWVPKKIFALYSSTKTGAFTNSEPRTPFYKDPKILGLLVVLACLWSYILSKPAPKVLGGHRQDDAISVQQGSEPIQKVSSSSNSDAVQRGNSQVVNNDSVTLSNQLIDKNPHLDPYHAILKNAYITGSSFSIREKNYAFNSDIDGVEYSFNSMDLRELGYYVKPIKPCKAKLIFNGRSSFVYCSYKNSFLDVIADNQQATERVPTGTQRTAS</sequence>